<dbReference type="PROSITE" id="PS51186">
    <property type="entry name" value="GNAT"/>
    <property type="match status" value="1"/>
</dbReference>
<organism evidence="4 5">
    <name type="scientific">Deinococcus aetherius</name>
    <dbReference type="NCBI Taxonomy" id="200252"/>
    <lineage>
        <taxon>Bacteria</taxon>
        <taxon>Thermotogati</taxon>
        <taxon>Deinococcota</taxon>
        <taxon>Deinococci</taxon>
        <taxon>Deinococcales</taxon>
        <taxon>Deinococcaceae</taxon>
        <taxon>Deinococcus</taxon>
    </lineage>
</organism>
<evidence type="ECO:0000259" key="3">
    <source>
        <dbReference type="PROSITE" id="PS51186"/>
    </source>
</evidence>
<feature type="domain" description="N-acetyltransferase" evidence="3">
    <location>
        <begin position="21"/>
        <end position="168"/>
    </location>
</feature>
<evidence type="ECO:0000313" key="5">
    <source>
        <dbReference type="Proteomes" id="UP001064971"/>
    </source>
</evidence>
<dbReference type="InterPro" id="IPR050832">
    <property type="entry name" value="Bact_Acetyltransf"/>
</dbReference>
<dbReference type="RefSeq" id="WP_264775683.1">
    <property type="nucleotide sequence ID" value="NZ_AP026560.1"/>
</dbReference>
<proteinExistence type="predicted"/>
<dbReference type="InterPro" id="IPR016181">
    <property type="entry name" value="Acyl_CoA_acyltransferase"/>
</dbReference>
<dbReference type="InterPro" id="IPR000182">
    <property type="entry name" value="GNAT_dom"/>
</dbReference>
<keyword evidence="2" id="KW-0012">Acyltransferase</keyword>
<name>A0ABM8AGZ8_9DEIO</name>
<evidence type="ECO:0000256" key="2">
    <source>
        <dbReference type="ARBA" id="ARBA00023315"/>
    </source>
</evidence>
<gene>
    <name evidence="4" type="ORF">DAETH_29800</name>
</gene>
<reference evidence="4" key="1">
    <citation type="submission" date="2022-07" db="EMBL/GenBank/DDBJ databases">
        <title>Complete Genome Sequence of the Radioresistant Bacterium Deinococcus aetherius ST0316, Isolated from the Air Dust collected in Lower Stratosphere above Japan.</title>
        <authorList>
            <person name="Satoh K."/>
            <person name="Hagiwara K."/>
            <person name="Katsumata K."/>
            <person name="Kubo A."/>
            <person name="Yokobori S."/>
            <person name="Yamagishi A."/>
            <person name="Oono Y."/>
            <person name="Narumi I."/>
        </authorList>
    </citation>
    <scope>NUCLEOTIDE SEQUENCE</scope>
    <source>
        <strain evidence="4">ST0316</strain>
    </source>
</reference>
<keyword evidence="5" id="KW-1185">Reference proteome</keyword>
<dbReference type="SUPFAM" id="SSF55729">
    <property type="entry name" value="Acyl-CoA N-acyltransferases (Nat)"/>
    <property type="match status" value="1"/>
</dbReference>
<sequence length="168" mass="17986">MRPDTLSAAQELPGHNGRVPRPVCPADAAVIALHRYPEEADAHERPVYAAWVADALRRGVYVGFLALDEETVVAGAGLTLLEWGPTRGDASPCRARIVNVWTHPEQRRRSLARTLVTLCLEAARERGVTRVSLGTSGMARPLYEGLGFRASGTGIGLVLGGEEPPAEA</sequence>
<dbReference type="CDD" id="cd04301">
    <property type="entry name" value="NAT_SF"/>
    <property type="match status" value="1"/>
</dbReference>
<dbReference type="Pfam" id="PF00583">
    <property type="entry name" value="Acetyltransf_1"/>
    <property type="match status" value="1"/>
</dbReference>
<dbReference type="EMBL" id="AP026560">
    <property type="protein sequence ID" value="BDP43011.1"/>
    <property type="molecule type" value="Genomic_DNA"/>
</dbReference>
<dbReference type="Gene3D" id="3.40.630.30">
    <property type="match status" value="1"/>
</dbReference>
<accession>A0ABM8AGZ8</accession>
<evidence type="ECO:0000313" key="4">
    <source>
        <dbReference type="EMBL" id="BDP43011.1"/>
    </source>
</evidence>
<dbReference type="Proteomes" id="UP001064971">
    <property type="component" value="Chromosome"/>
</dbReference>
<dbReference type="PANTHER" id="PTHR43877">
    <property type="entry name" value="AMINOALKYLPHOSPHONATE N-ACETYLTRANSFERASE-RELATED-RELATED"/>
    <property type="match status" value="1"/>
</dbReference>
<evidence type="ECO:0000256" key="1">
    <source>
        <dbReference type="ARBA" id="ARBA00022679"/>
    </source>
</evidence>
<protein>
    <submittedName>
        <fullName evidence="4">GNAT family N-acetyltransferase</fullName>
    </submittedName>
</protein>
<keyword evidence="1" id="KW-0808">Transferase</keyword>